<dbReference type="EMBL" id="CP058604">
    <property type="protein sequence ID" value="QLG70465.1"/>
    <property type="molecule type" value="Genomic_DNA"/>
</dbReference>
<keyword evidence="3" id="KW-1185">Reference proteome</keyword>
<dbReference type="Proteomes" id="UP000509704">
    <property type="component" value="Chromosome 1"/>
</dbReference>
<dbReference type="OrthoDB" id="4070688at2759"/>
<feature type="region of interest" description="Disordered" evidence="1">
    <location>
        <begin position="290"/>
        <end position="311"/>
    </location>
</feature>
<reference evidence="2 3" key="1">
    <citation type="submission" date="2020-07" db="EMBL/GenBank/DDBJ databases">
        <title>The yeast mating-type switching endonuclease HO is a domesticated member of an unorthodox homing genetic element family.</title>
        <authorList>
            <person name="Coughlan A.Y."/>
            <person name="Lombardi L."/>
            <person name="Braun-Galleani S."/>
            <person name="Martos A.R."/>
            <person name="Galeote V."/>
            <person name="Bigey F."/>
            <person name="Dequin S."/>
            <person name="Byrne K.P."/>
            <person name="Wolfe K.H."/>
        </authorList>
    </citation>
    <scope>NUCLEOTIDE SEQUENCE [LARGE SCALE GENOMIC DNA]</scope>
    <source>
        <strain evidence="2 3">NRRL Y-6702</strain>
    </source>
</reference>
<name>A0A7H9AVY2_ZYGMR</name>
<feature type="region of interest" description="Disordered" evidence="1">
    <location>
        <begin position="117"/>
        <end position="217"/>
    </location>
</feature>
<feature type="compositionally biased region" description="Low complexity" evidence="1">
    <location>
        <begin position="173"/>
        <end position="203"/>
    </location>
</feature>
<evidence type="ECO:0000313" key="2">
    <source>
        <dbReference type="EMBL" id="QLG70465.1"/>
    </source>
</evidence>
<dbReference type="GeneID" id="59234101"/>
<sequence>MATGFELPQMRSIWLDEDQDAEKLYAQQFMGSDEEDSVAIKMVNSDKPLLNNKKRIELPPLSKNSMMKCFETSPSVTPMKKKKRKGLLGFFKGKEIVQAKRISTPFAFQHISHANTKAGFESDQDDGEKEDNSPTVPIETSDKQGPLHKAFVTQSIPEEYKDTNKISDRKRASMISRRSLSGSISTHSSNNSRSSAGRIVSSSTMATSIHHESSSSPSRLTLLNIMEKSNGKFNATTSDKESNVSLDFLKNYNFPTLLDPKTANQGPHDSNSNITPIIEVAVSEMNSIKIDDLNNDDDGDSDEEEEDLRSIHSLPVVNKTNSYLKSSRTPDIENEWFGENTRKSVDDILLCYHTPSESGSFVQSPFTSPKKSIV</sequence>
<evidence type="ECO:0000256" key="1">
    <source>
        <dbReference type="SAM" id="MobiDB-lite"/>
    </source>
</evidence>
<protein>
    <recommendedName>
        <fullName evidence="4">CRIB domain-containing protein</fullName>
    </recommendedName>
</protein>
<proteinExistence type="predicted"/>
<evidence type="ECO:0000313" key="3">
    <source>
        <dbReference type="Proteomes" id="UP000509704"/>
    </source>
</evidence>
<dbReference type="AlphaFoldDB" id="A0A7H9AVY2"/>
<dbReference type="KEGG" id="zmk:HG535_0A04050"/>
<gene>
    <name evidence="2" type="ORF">HG535_0A04050</name>
</gene>
<evidence type="ECO:0008006" key="4">
    <source>
        <dbReference type="Google" id="ProtNLM"/>
    </source>
</evidence>
<organism evidence="2 3">
    <name type="scientific">Zygotorulaspora mrakii</name>
    <name type="common">Zygosaccharomyces mrakii</name>
    <dbReference type="NCBI Taxonomy" id="42260"/>
    <lineage>
        <taxon>Eukaryota</taxon>
        <taxon>Fungi</taxon>
        <taxon>Dikarya</taxon>
        <taxon>Ascomycota</taxon>
        <taxon>Saccharomycotina</taxon>
        <taxon>Saccharomycetes</taxon>
        <taxon>Saccharomycetales</taxon>
        <taxon>Saccharomycetaceae</taxon>
        <taxon>Zygotorulaspora</taxon>
    </lineage>
</organism>
<feature type="compositionally biased region" description="Acidic residues" evidence="1">
    <location>
        <begin position="293"/>
        <end position="307"/>
    </location>
</feature>
<accession>A0A7H9AVY2</accession>
<feature type="compositionally biased region" description="Basic and acidic residues" evidence="1">
    <location>
        <begin position="158"/>
        <end position="171"/>
    </location>
</feature>
<dbReference type="RefSeq" id="XP_037142193.1">
    <property type="nucleotide sequence ID" value="XM_037286298.1"/>
</dbReference>